<dbReference type="CDD" id="cd07782">
    <property type="entry name" value="ASKHA_NBD_FGGY_D-RBK"/>
    <property type="match status" value="1"/>
</dbReference>
<evidence type="ECO:0000259" key="6">
    <source>
        <dbReference type="Pfam" id="PF02782"/>
    </source>
</evidence>
<dbReference type="InterPro" id="IPR006003">
    <property type="entry name" value="FGGY_RbtK-like"/>
</dbReference>
<feature type="region of interest" description="Disordered" evidence="4">
    <location>
        <begin position="1"/>
        <end position="109"/>
    </location>
</feature>
<evidence type="ECO:0000313" key="8">
    <source>
        <dbReference type="Proteomes" id="UP001583280"/>
    </source>
</evidence>
<dbReference type="Pfam" id="PF02782">
    <property type="entry name" value="FGGY_C"/>
    <property type="match status" value="1"/>
</dbReference>
<evidence type="ECO:0000256" key="3">
    <source>
        <dbReference type="ARBA" id="ARBA00022777"/>
    </source>
</evidence>
<gene>
    <name evidence="7" type="primary">NIC96_1</name>
    <name evidence="7" type="ORF">Cpir12675_003723</name>
</gene>
<evidence type="ECO:0000259" key="5">
    <source>
        <dbReference type="Pfam" id="PF00370"/>
    </source>
</evidence>
<dbReference type="SUPFAM" id="SSF53067">
    <property type="entry name" value="Actin-like ATPase domain"/>
    <property type="match status" value="2"/>
</dbReference>
<evidence type="ECO:0000256" key="4">
    <source>
        <dbReference type="SAM" id="MobiDB-lite"/>
    </source>
</evidence>
<feature type="compositionally biased region" description="Basic and acidic residues" evidence="4">
    <location>
        <begin position="49"/>
        <end position="59"/>
    </location>
</feature>
<dbReference type="EMBL" id="JAWDJO010000093">
    <property type="protein sequence ID" value="KAL1894295.1"/>
    <property type="molecule type" value="Genomic_DNA"/>
</dbReference>
<dbReference type="Gene3D" id="1.20.58.2240">
    <property type="match status" value="1"/>
</dbReference>
<name>A0ABR3Z0Z2_9PEZI</name>
<dbReference type="PANTHER" id="PTHR43435:SF4">
    <property type="entry name" value="FGGY CARBOHYDRATE KINASE DOMAIN-CONTAINING PROTEIN"/>
    <property type="match status" value="1"/>
</dbReference>
<dbReference type="Proteomes" id="UP001583280">
    <property type="component" value="Unassembled WGS sequence"/>
</dbReference>
<evidence type="ECO:0000256" key="1">
    <source>
        <dbReference type="ARBA" id="ARBA00009156"/>
    </source>
</evidence>
<dbReference type="Gene3D" id="3.30.420.40">
    <property type="match status" value="1"/>
</dbReference>
<feature type="compositionally biased region" description="Basic and acidic residues" evidence="4">
    <location>
        <begin position="79"/>
        <end position="91"/>
    </location>
</feature>
<evidence type="ECO:0000256" key="2">
    <source>
        <dbReference type="ARBA" id="ARBA00022679"/>
    </source>
</evidence>
<comment type="caution">
    <text evidence="7">The sequence shown here is derived from an EMBL/GenBank/DDBJ whole genome shotgun (WGS) entry which is preliminary data.</text>
</comment>
<dbReference type="InterPro" id="IPR018485">
    <property type="entry name" value="FGGY_C"/>
</dbReference>
<dbReference type="Pfam" id="PF00370">
    <property type="entry name" value="FGGY_N"/>
    <property type="match status" value="1"/>
</dbReference>
<reference evidence="7 8" key="1">
    <citation type="journal article" date="2024" name="IMA Fungus">
        <title>IMA Genome - F19 : A genome assembly and annotation guide to empower mycologists, including annotated draft genome sequences of Ceratocystis pirilliformis, Diaporthe australafricana, Fusarium ophioides, Paecilomyces lecythidis, and Sporothrix stenoceras.</title>
        <authorList>
            <person name="Aylward J."/>
            <person name="Wilson A.M."/>
            <person name="Visagie C.M."/>
            <person name="Spraker J."/>
            <person name="Barnes I."/>
            <person name="Buitendag C."/>
            <person name="Ceriani C."/>
            <person name="Del Mar Angel L."/>
            <person name="du Plessis D."/>
            <person name="Fuchs T."/>
            <person name="Gasser K."/>
            <person name="Kramer D."/>
            <person name="Li W."/>
            <person name="Munsamy K."/>
            <person name="Piso A."/>
            <person name="Price J.L."/>
            <person name="Sonnekus B."/>
            <person name="Thomas C."/>
            <person name="van der Nest A."/>
            <person name="van Dijk A."/>
            <person name="van Heerden A."/>
            <person name="van Vuuren N."/>
            <person name="Yilmaz N."/>
            <person name="Duong T.A."/>
            <person name="van der Merwe N.A."/>
            <person name="Wingfield M.J."/>
            <person name="Wingfield B.D."/>
        </authorList>
    </citation>
    <scope>NUCLEOTIDE SEQUENCE [LARGE SCALE GENOMIC DNA]</scope>
    <source>
        <strain evidence="7 8">CMW 12675</strain>
    </source>
</reference>
<dbReference type="InterPro" id="IPR043129">
    <property type="entry name" value="ATPase_NBD"/>
</dbReference>
<organism evidence="7 8">
    <name type="scientific">Ceratocystis pirilliformis</name>
    <dbReference type="NCBI Taxonomy" id="259994"/>
    <lineage>
        <taxon>Eukaryota</taxon>
        <taxon>Fungi</taxon>
        <taxon>Dikarya</taxon>
        <taxon>Ascomycota</taxon>
        <taxon>Pezizomycotina</taxon>
        <taxon>Sordariomycetes</taxon>
        <taxon>Hypocreomycetidae</taxon>
        <taxon>Microascales</taxon>
        <taxon>Ceratocystidaceae</taxon>
        <taxon>Ceratocystis</taxon>
    </lineage>
</organism>
<dbReference type="PANTHER" id="PTHR43435">
    <property type="entry name" value="RIBULOKINASE"/>
    <property type="match status" value="1"/>
</dbReference>
<accession>A0ABR3Z0Z2</accession>
<evidence type="ECO:0000313" key="7">
    <source>
        <dbReference type="EMBL" id="KAL1894295.1"/>
    </source>
</evidence>
<sequence length="1353" mass="151986">MTEREDRRGRGFWGLLRSVSLTRKMTKSVKDNRRASSTDVSSSRHASTTRHEGYQDGPRRRSYHPEPFNPSQSRTSRAKNKEKAHGLRDSSSRQPRWPPSGVSKDEALSERRANSLIARGASTHRGFKKSIPNADKTFYRCYSASSCKNNSLTGRANNQKIMADMQTMVLQGVDPESRWSPWETVEQPSYTFHHGHLPGTITLNQWAWSASVVPEAIRHRKSSIELRDVDLVDIFRRIHELQDCTVFDVDDEDVMYKHFLRDPEPKMRFHGPNATRPLERQVTDLIHVLSRNDWIDFSQRKNQLVTQFIASNSPDKEEDIHKFYHQLVLTLELLFRLTHRRFPADQRKRMTTEIPPMIQWSLALARRWKEGVRIDSFSHYLDDLILSFPNKKTQMRCLRRFARELKWPNLRETLDEMRDLEMEGALTDLSEDSMAFFSGLILPGDSFPYIVMNALTDIDPDPASNKLEHLLLDYPDCGFQYRNSYTYWPVTCIVGKVLAPTCNTIGGWVGPARPTNDLERTQLARLLVNRPKRRIHAQDVEDMRYGSSPLGPETDDYAVEEYILPLPNQEEIVDTVRIEQITLEKQVHPIKKNGVDDGGHSDHRDNDAVISATGSNNAENAPQLYQALVIFAIDGTSWPLKLQFDVSFVAAWPCSDSPHPLWTGYAFERVAVDKIVRVHNWGNVYRGSQQYQAASVVNDDGDDMKVLLIESFGVRDNEVLARAWCAHWGLSAVVADIASTCIPCAIREAYAAAITVVIMIDSQFYTAKKYIGIDVGTGSARACLINEDGAILSSFSEEIRMWKPQPGYYEQSTTDIWKAICSCVKHIMAKTQTDPSDIKGIGFDATCSLAVFTHDTDEPVSVTGPDFKRDADERNVILWLDHRPKQETKTINSTNHPLLKYVGGRMSIEMEIPKVLWLKSNMPPELFKRSKFYDLADALTHIATGLETRSFCSAVCKQGYVPVGVDGSVKGWQDDFYKTIGLEELTHDDYLRVGGVHGKNGIFMSAGELVGRLCEKAAKSLGLLPGVAIGSGVIDAYAGWIGTVGAPLEVPLTGVEAEERGADDLTTAFTRLAAVAGTSTCHLAMSKKPIFVDGVWGPYRDVVIPGYWMAEGGQSATGELLKHMIEIHPAYSEAKEMAGEINIYDFLNAWLDHLEDEGGAPSVSYLARHIFFYGDLWGNRSPIADSTMRGAYVGMNSDKSIDNLALQYYAAMEFIAMQTRQIITTMNKSGHQIYSIFMSGSQCLNPKLMSLLATVCGVPVVIPEYANSAVVHGAAMLGAKAASANEKGETESLWSIMKRMSRPARVVKPDDDEGQKLLLDAKYAIFLDLAYRQQSYRNQVDASVEVWLTEYGK</sequence>
<keyword evidence="2" id="KW-0808">Transferase</keyword>
<feature type="domain" description="Carbohydrate kinase FGGY C-terminal" evidence="6">
    <location>
        <begin position="1072"/>
        <end position="1282"/>
    </location>
</feature>
<proteinExistence type="inferred from homology"/>
<feature type="compositionally biased region" description="Polar residues" evidence="4">
    <location>
        <begin position="37"/>
        <end position="46"/>
    </location>
</feature>
<dbReference type="InterPro" id="IPR018484">
    <property type="entry name" value="FGGY_N"/>
</dbReference>
<comment type="similarity">
    <text evidence="1">Belongs to the FGGY kinase family.</text>
</comment>
<feature type="domain" description="Carbohydrate kinase FGGY N-terminal" evidence="5">
    <location>
        <begin position="770"/>
        <end position="1042"/>
    </location>
</feature>
<keyword evidence="8" id="KW-1185">Reference proteome</keyword>
<protein>
    <submittedName>
        <fullName evidence="7">Nuclear pore complex subunit</fullName>
    </submittedName>
</protein>
<dbReference type="NCBIfam" id="TIGR01315">
    <property type="entry name" value="5C_CHO_kinase"/>
    <property type="match status" value="1"/>
</dbReference>
<keyword evidence="3" id="KW-0418">Kinase</keyword>